<name>A0ABR0S9B7_9HYPO</name>
<gene>
    <name evidence="2" type="ORF">PT974_12582</name>
</gene>
<dbReference type="InterPro" id="IPR009725">
    <property type="entry name" value="3_dmu_93_MTrfase"/>
</dbReference>
<dbReference type="SUPFAM" id="SSF54593">
    <property type="entry name" value="Glyoxalase/Bleomycin resistance protein/Dihydroxybiphenyl dioxygenase"/>
    <property type="match status" value="1"/>
</dbReference>
<dbReference type="PANTHER" id="PTHR33990">
    <property type="entry name" value="PROTEIN YJDN-RELATED"/>
    <property type="match status" value="1"/>
</dbReference>
<sequence length="165" mass="18485">MALPITTCLWFDNQAEEVANYYVSIFQPNSKILTTRHYTKAGQENHGGVPGSVMIVEFELRGQRFVALNGGKQPWSFNASISFQIDCDNQAEVDHFWDKLTAGGDESRQQCGWVSDKFGLSWQVVPKVLKEMLGSDDRAASDRVMIEMMKMKKLDVAGLEKAFAG</sequence>
<dbReference type="InterPro" id="IPR028973">
    <property type="entry name" value="PhnB-like"/>
</dbReference>
<proteinExistence type="predicted"/>
<evidence type="ECO:0000313" key="3">
    <source>
        <dbReference type="Proteomes" id="UP001338125"/>
    </source>
</evidence>
<dbReference type="EMBL" id="JAVFKD010000016">
    <property type="protein sequence ID" value="KAK5988427.1"/>
    <property type="molecule type" value="Genomic_DNA"/>
</dbReference>
<accession>A0ABR0S9B7</accession>
<protein>
    <recommendedName>
        <fullName evidence="1">PhnB-like domain-containing protein</fullName>
    </recommendedName>
</protein>
<keyword evidence="3" id="KW-1185">Reference proteome</keyword>
<evidence type="ECO:0000259" key="1">
    <source>
        <dbReference type="Pfam" id="PF06983"/>
    </source>
</evidence>
<reference evidence="2 3" key="1">
    <citation type="submission" date="2024-01" db="EMBL/GenBank/DDBJ databases">
        <title>Complete genome of Cladobotryum mycophilum ATHUM6906.</title>
        <authorList>
            <person name="Christinaki A.C."/>
            <person name="Myridakis A.I."/>
            <person name="Kouvelis V.N."/>
        </authorList>
    </citation>
    <scope>NUCLEOTIDE SEQUENCE [LARGE SCALE GENOMIC DNA]</scope>
    <source>
        <strain evidence="2 3">ATHUM6906</strain>
    </source>
</reference>
<dbReference type="InterPro" id="IPR029068">
    <property type="entry name" value="Glyas_Bleomycin-R_OHBP_Dase"/>
</dbReference>
<dbReference type="Pfam" id="PF06983">
    <property type="entry name" value="3-dmu-9_3-mt"/>
    <property type="match status" value="1"/>
</dbReference>
<feature type="domain" description="PhnB-like" evidence="1">
    <location>
        <begin position="5"/>
        <end position="125"/>
    </location>
</feature>
<dbReference type="CDD" id="cd06588">
    <property type="entry name" value="PhnB_like"/>
    <property type="match status" value="1"/>
</dbReference>
<evidence type="ECO:0000313" key="2">
    <source>
        <dbReference type="EMBL" id="KAK5988427.1"/>
    </source>
</evidence>
<comment type="caution">
    <text evidence="2">The sequence shown here is derived from an EMBL/GenBank/DDBJ whole genome shotgun (WGS) entry which is preliminary data.</text>
</comment>
<dbReference type="Proteomes" id="UP001338125">
    <property type="component" value="Unassembled WGS sequence"/>
</dbReference>
<dbReference type="PIRSF" id="PIRSF021700">
    <property type="entry name" value="3_dmu_93_MTrfase"/>
    <property type="match status" value="1"/>
</dbReference>
<organism evidence="2 3">
    <name type="scientific">Cladobotryum mycophilum</name>
    <dbReference type="NCBI Taxonomy" id="491253"/>
    <lineage>
        <taxon>Eukaryota</taxon>
        <taxon>Fungi</taxon>
        <taxon>Dikarya</taxon>
        <taxon>Ascomycota</taxon>
        <taxon>Pezizomycotina</taxon>
        <taxon>Sordariomycetes</taxon>
        <taxon>Hypocreomycetidae</taxon>
        <taxon>Hypocreales</taxon>
        <taxon>Hypocreaceae</taxon>
        <taxon>Cladobotryum</taxon>
    </lineage>
</organism>
<dbReference type="Gene3D" id="3.10.180.10">
    <property type="entry name" value="2,3-Dihydroxybiphenyl 1,2-Dioxygenase, domain 1"/>
    <property type="match status" value="1"/>
</dbReference>
<dbReference type="PANTHER" id="PTHR33990:SF2">
    <property type="entry name" value="PHNB-LIKE DOMAIN-CONTAINING PROTEIN"/>
    <property type="match status" value="1"/>
</dbReference>